<dbReference type="SUPFAM" id="SSF53335">
    <property type="entry name" value="S-adenosyl-L-methionine-dependent methyltransferases"/>
    <property type="match status" value="1"/>
</dbReference>
<dbReference type="PANTHER" id="PTHR34203">
    <property type="entry name" value="METHYLTRANSFERASE, FKBM FAMILY PROTEIN"/>
    <property type="match status" value="1"/>
</dbReference>
<keyword evidence="2" id="KW-0808">Transferase</keyword>
<dbReference type="InterPro" id="IPR052514">
    <property type="entry name" value="SAM-dependent_MTase"/>
</dbReference>
<keyword evidence="2" id="KW-0489">Methyltransferase</keyword>
<dbReference type="GO" id="GO:0032259">
    <property type="term" value="P:methylation"/>
    <property type="evidence" value="ECO:0007669"/>
    <property type="project" value="UniProtKB-KW"/>
</dbReference>
<evidence type="ECO:0000313" key="3">
    <source>
        <dbReference type="Proteomes" id="UP000238261"/>
    </source>
</evidence>
<dbReference type="EMBL" id="MDEG01000010">
    <property type="protein sequence ID" value="PPU97159.1"/>
    <property type="molecule type" value="Genomic_DNA"/>
</dbReference>
<dbReference type="GO" id="GO:0008168">
    <property type="term" value="F:methyltransferase activity"/>
    <property type="evidence" value="ECO:0007669"/>
    <property type="project" value="UniProtKB-KW"/>
</dbReference>
<name>A0A2S7EVS9_9XANT</name>
<comment type="caution">
    <text evidence="2">The sequence shown here is derived from an EMBL/GenBank/DDBJ whole genome shotgun (WGS) entry which is preliminary data.</text>
</comment>
<dbReference type="Gene3D" id="3.40.50.150">
    <property type="entry name" value="Vaccinia Virus protein VP39"/>
    <property type="match status" value="1"/>
</dbReference>
<keyword evidence="3" id="KW-1185">Reference proteome</keyword>
<organism evidence="2 3">
    <name type="scientific">Xanthomonas hyacinthi</name>
    <dbReference type="NCBI Taxonomy" id="56455"/>
    <lineage>
        <taxon>Bacteria</taxon>
        <taxon>Pseudomonadati</taxon>
        <taxon>Pseudomonadota</taxon>
        <taxon>Gammaproteobacteria</taxon>
        <taxon>Lysobacterales</taxon>
        <taxon>Lysobacteraceae</taxon>
        <taxon>Xanthomonas</taxon>
    </lineage>
</organism>
<proteinExistence type="predicted"/>
<gene>
    <name evidence="2" type="ORF">XhyaCFBP1156_12440</name>
</gene>
<evidence type="ECO:0000259" key="1">
    <source>
        <dbReference type="Pfam" id="PF05050"/>
    </source>
</evidence>
<reference evidence="3" key="1">
    <citation type="submission" date="2016-08" db="EMBL/GenBank/DDBJ databases">
        <authorList>
            <person name="Merda D."/>
            <person name="Briand M."/>
            <person name="Taghouti G."/>
            <person name="Carrere S."/>
            <person name="Gouzy J."/>
            <person name="Portier P."/>
            <person name="Jacques M.-A."/>
            <person name="Fischer-Le Saux M."/>
        </authorList>
    </citation>
    <scope>NUCLEOTIDE SEQUENCE [LARGE SCALE GENOMIC DNA]</scope>
    <source>
        <strain evidence="3">CFBP1156</strain>
    </source>
</reference>
<sequence>MTQTNRSDADLLEACMQVDSIVFLAPSSYLGDFVAPLVGQLRQRSATLRLIAADDYLHANRDKAPDFDEIRTVAAHFSSPQQPNSIAVNCSFLLSTWLYFDHLARALPGRVVDLPELLYALDRPWIYQTGKLMRAQTQEHAADFAALRSRLQDELSRTTLDAILRLRMTGNRAELLDVICPMEQEYFSMYSSSNTPIVLHDHEHYVDIGAYDGDTVGKFMTAARHRYASIHAYEPDPRNFAALQRRLQSTSGPIFLHNEAVSDSNQPLSFLASGTMGSRVEANGDIQVPSVRLDEVLEQVTLLKMDVEGFEPQVLRGAAELIGRCRPRMAITCYHHALDLLDIVAVLDAIYPGAKFRLRHYSMYFYDTILYVE</sequence>
<dbReference type="RefSeq" id="WP_046981199.1">
    <property type="nucleotide sequence ID" value="NZ_CP043476.1"/>
</dbReference>
<feature type="domain" description="Methyltransferase FkbM" evidence="1">
    <location>
        <begin position="207"/>
        <end position="335"/>
    </location>
</feature>
<dbReference type="Proteomes" id="UP000238261">
    <property type="component" value="Unassembled WGS sequence"/>
</dbReference>
<dbReference type="InterPro" id="IPR006342">
    <property type="entry name" value="FkbM_mtfrase"/>
</dbReference>
<evidence type="ECO:0000313" key="2">
    <source>
        <dbReference type="EMBL" id="PPU97159.1"/>
    </source>
</evidence>
<dbReference type="OrthoDB" id="5329963at2"/>
<dbReference type="NCBIfam" id="TIGR01444">
    <property type="entry name" value="fkbM_fam"/>
    <property type="match status" value="1"/>
</dbReference>
<protein>
    <submittedName>
        <fullName evidence="2">Methyltransferase</fullName>
    </submittedName>
</protein>
<dbReference type="PANTHER" id="PTHR34203:SF15">
    <property type="entry name" value="SLL1173 PROTEIN"/>
    <property type="match status" value="1"/>
</dbReference>
<dbReference type="AlphaFoldDB" id="A0A2S7EVS9"/>
<accession>A0A2S7EVS9</accession>
<dbReference type="InterPro" id="IPR029063">
    <property type="entry name" value="SAM-dependent_MTases_sf"/>
</dbReference>
<dbReference type="Pfam" id="PF05050">
    <property type="entry name" value="Methyltransf_21"/>
    <property type="match status" value="1"/>
</dbReference>